<proteinExistence type="inferred from homology"/>
<dbReference type="PANTHER" id="PTHR12262">
    <property type="entry name" value="CCR4-NOT TRANSCRIPTION COMPLEX SUBUNIT 9"/>
    <property type="match status" value="1"/>
</dbReference>
<evidence type="ECO:0000256" key="1">
    <source>
        <dbReference type="ARBA" id="ARBA00006385"/>
    </source>
</evidence>
<gene>
    <name evidence="2" type="primary">Cnot9</name>
    <name evidence="2" type="ORF">SNEC2469_LOCUS13615</name>
</gene>
<evidence type="ECO:0000313" key="2">
    <source>
        <dbReference type="EMBL" id="CAE7481170.1"/>
    </source>
</evidence>
<dbReference type="EMBL" id="CAJNJA010021753">
    <property type="protein sequence ID" value="CAE7481170.1"/>
    <property type="molecule type" value="Genomic_DNA"/>
</dbReference>
<dbReference type="Pfam" id="PF04078">
    <property type="entry name" value="Rcd1"/>
    <property type="match status" value="1"/>
</dbReference>
<dbReference type="OrthoDB" id="1183224at2759"/>
<name>A0A812SEQ8_9DINO</name>
<dbReference type="AlphaFoldDB" id="A0A812SEQ8"/>
<dbReference type="InterPro" id="IPR016024">
    <property type="entry name" value="ARM-type_fold"/>
</dbReference>
<comment type="caution">
    <text evidence="2">The sequence shown here is derived from an EMBL/GenBank/DDBJ whole genome shotgun (WGS) entry which is preliminary data.</text>
</comment>
<comment type="similarity">
    <text evidence="1">Belongs to the CNOT9 family.</text>
</comment>
<evidence type="ECO:0000313" key="3">
    <source>
        <dbReference type="Proteomes" id="UP000601435"/>
    </source>
</evidence>
<protein>
    <submittedName>
        <fullName evidence="2">Cnot9 protein</fullName>
    </submittedName>
</protein>
<dbReference type="InterPro" id="IPR011989">
    <property type="entry name" value="ARM-like"/>
</dbReference>
<dbReference type="SUPFAM" id="SSF48371">
    <property type="entry name" value="ARM repeat"/>
    <property type="match status" value="1"/>
</dbReference>
<accession>A0A812SEQ8</accession>
<dbReference type="Gene3D" id="1.25.10.10">
    <property type="entry name" value="Leucine-rich Repeat Variant"/>
    <property type="match status" value="1"/>
</dbReference>
<dbReference type="GO" id="GO:0030014">
    <property type="term" value="C:CCR4-NOT complex"/>
    <property type="evidence" value="ECO:0007669"/>
    <property type="project" value="InterPro"/>
</dbReference>
<reference evidence="2" key="1">
    <citation type="submission" date="2021-02" db="EMBL/GenBank/DDBJ databases">
        <authorList>
            <person name="Dougan E. K."/>
            <person name="Rhodes N."/>
            <person name="Thang M."/>
            <person name="Chan C."/>
        </authorList>
    </citation>
    <scope>NUCLEOTIDE SEQUENCE</scope>
</reference>
<dbReference type="GO" id="GO:0006402">
    <property type="term" value="P:mRNA catabolic process"/>
    <property type="evidence" value="ECO:0007669"/>
    <property type="project" value="InterPro"/>
</dbReference>
<keyword evidence="3" id="KW-1185">Reference proteome</keyword>
<dbReference type="Proteomes" id="UP000601435">
    <property type="component" value="Unassembled WGS sequence"/>
</dbReference>
<sequence length="281" mass="30938">MDATSMVQELREDSKREATVQELAKMRGSLPGLAQALWDSPGALEALKEEVEAIYPHLSQPEEVTAPAVSRVCNAMSLLQLLASDQETKVLFLEAQFHLLVYPFLSTSDTERPFEYLRLTALGVIGALLSANSGSVKSLLETDLLRLCLNSLEGQASELSKTVAAFILQQLLLDDHGLHFICSSEASLSKVTDALSAVVETLVQAPSIRLLKPLVRCYLRLTEDPRGKRRVKEFLPEGLRSEPSLKQLPASICQSLKEDPVTKKWLRQLLTNLDSETALGV</sequence>
<organism evidence="2 3">
    <name type="scientific">Symbiodinium necroappetens</name>
    <dbReference type="NCBI Taxonomy" id="1628268"/>
    <lineage>
        <taxon>Eukaryota</taxon>
        <taxon>Sar</taxon>
        <taxon>Alveolata</taxon>
        <taxon>Dinophyceae</taxon>
        <taxon>Suessiales</taxon>
        <taxon>Symbiodiniaceae</taxon>
        <taxon>Symbiodinium</taxon>
    </lineage>
</organism>
<dbReference type="InterPro" id="IPR007216">
    <property type="entry name" value="CNOT9"/>
</dbReference>